<proteinExistence type="predicted"/>
<name>A0A0C3P821_PISTI</name>
<keyword evidence="2" id="KW-1185">Reference proteome</keyword>
<dbReference type="AlphaFoldDB" id="A0A0C3P821"/>
<reference evidence="2" key="2">
    <citation type="submission" date="2015-01" db="EMBL/GenBank/DDBJ databases">
        <title>Evolutionary Origins and Diversification of the Mycorrhizal Mutualists.</title>
        <authorList>
            <consortium name="DOE Joint Genome Institute"/>
            <consortium name="Mycorrhizal Genomics Consortium"/>
            <person name="Kohler A."/>
            <person name="Kuo A."/>
            <person name="Nagy L.G."/>
            <person name="Floudas D."/>
            <person name="Copeland A."/>
            <person name="Barry K.W."/>
            <person name="Cichocki N."/>
            <person name="Veneault-Fourrey C."/>
            <person name="LaButti K."/>
            <person name="Lindquist E.A."/>
            <person name="Lipzen A."/>
            <person name="Lundell T."/>
            <person name="Morin E."/>
            <person name="Murat C."/>
            <person name="Riley R."/>
            <person name="Ohm R."/>
            <person name="Sun H."/>
            <person name="Tunlid A."/>
            <person name="Henrissat B."/>
            <person name="Grigoriev I.V."/>
            <person name="Hibbett D.S."/>
            <person name="Martin F."/>
        </authorList>
    </citation>
    <scope>NUCLEOTIDE SEQUENCE [LARGE SCALE GENOMIC DNA]</scope>
    <source>
        <strain evidence="2">Marx 270</strain>
    </source>
</reference>
<evidence type="ECO:0000313" key="2">
    <source>
        <dbReference type="Proteomes" id="UP000054217"/>
    </source>
</evidence>
<evidence type="ECO:0000313" key="1">
    <source>
        <dbReference type="EMBL" id="KIO03811.1"/>
    </source>
</evidence>
<reference evidence="1 2" key="1">
    <citation type="submission" date="2014-04" db="EMBL/GenBank/DDBJ databases">
        <authorList>
            <consortium name="DOE Joint Genome Institute"/>
            <person name="Kuo A."/>
            <person name="Kohler A."/>
            <person name="Costa M.D."/>
            <person name="Nagy L.G."/>
            <person name="Floudas D."/>
            <person name="Copeland A."/>
            <person name="Barry K.W."/>
            <person name="Cichocki N."/>
            <person name="Veneault-Fourrey C."/>
            <person name="LaButti K."/>
            <person name="Lindquist E.A."/>
            <person name="Lipzen A."/>
            <person name="Lundell T."/>
            <person name="Morin E."/>
            <person name="Murat C."/>
            <person name="Sun H."/>
            <person name="Tunlid A."/>
            <person name="Henrissat B."/>
            <person name="Grigoriev I.V."/>
            <person name="Hibbett D.S."/>
            <person name="Martin F."/>
            <person name="Nordberg H.P."/>
            <person name="Cantor M.N."/>
            <person name="Hua S.X."/>
        </authorList>
    </citation>
    <scope>NUCLEOTIDE SEQUENCE [LARGE SCALE GENOMIC DNA]</scope>
    <source>
        <strain evidence="1 2">Marx 270</strain>
    </source>
</reference>
<organism evidence="1 2">
    <name type="scientific">Pisolithus tinctorius Marx 270</name>
    <dbReference type="NCBI Taxonomy" id="870435"/>
    <lineage>
        <taxon>Eukaryota</taxon>
        <taxon>Fungi</taxon>
        <taxon>Dikarya</taxon>
        <taxon>Basidiomycota</taxon>
        <taxon>Agaricomycotina</taxon>
        <taxon>Agaricomycetes</taxon>
        <taxon>Agaricomycetidae</taxon>
        <taxon>Boletales</taxon>
        <taxon>Sclerodermatineae</taxon>
        <taxon>Pisolithaceae</taxon>
        <taxon>Pisolithus</taxon>
    </lineage>
</organism>
<dbReference type="Proteomes" id="UP000054217">
    <property type="component" value="Unassembled WGS sequence"/>
</dbReference>
<dbReference type="EMBL" id="KN831974">
    <property type="protein sequence ID" value="KIO03811.1"/>
    <property type="molecule type" value="Genomic_DNA"/>
</dbReference>
<gene>
    <name evidence="1" type="ORF">M404DRAFT_56054</name>
</gene>
<protein>
    <recommendedName>
        <fullName evidence="3">DDE Tnp4 domain-containing protein</fullName>
    </recommendedName>
</protein>
<feature type="non-terminal residue" evidence="1">
    <location>
        <position position="76"/>
    </location>
</feature>
<dbReference type="HOGENOM" id="CLU_040082_6_1_1"/>
<sequence>MTGLSSWHIGEGFQHLTDTISQYFKQMLHAFSEGPIYTTYVHLPRVNSLIPSHIASNPKIFPYFKDAIGALDGTHI</sequence>
<evidence type="ECO:0008006" key="3">
    <source>
        <dbReference type="Google" id="ProtNLM"/>
    </source>
</evidence>
<accession>A0A0C3P821</accession>
<dbReference type="InParanoid" id="A0A0C3P821"/>
<dbReference type="OrthoDB" id="2649332at2759"/>